<gene>
    <name evidence="5" type="ORF">QWZ10_16355</name>
</gene>
<protein>
    <submittedName>
        <fullName evidence="5">FAD-dependent oxidoreductase</fullName>
    </submittedName>
</protein>
<dbReference type="Gene3D" id="3.30.43.10">
    <property type="entry name" value="Uridine Diphospho-n-acetylenolpyruvylglucosamine Reductase, domain 2"/>
    <property type="match status" value="1"/>
</dbReference>
<keyword evidence="2" id="KW-0274">FAD</keyword>
<keyword evidence="1" id="KW-0285">Flavoprotein</keyword>
<organism evidence="5 6">
    <name type="scientific">Paracoccus cavernae</name>
    <dbReference type="NCBI Taxonomy" id="1571207"/>
    <lineage>
        <taxon>Bacteria</taxon>
        <taxon>Pseudomonadati</taxon>
        <taxon>Pseudomonadota</taxon>
        <taxon>Alphaproteobacteria</taxon>
        <taxon>Rhodobacterales</taxon>
        <taxon>Paracoccaceae</taxon>
        <taxon>Paracoccus</taxon>
    </lineage>
</organism>
<feature type="region of interest" description="Disordered" evidence="3">
    <location>
        <begin position="1"/>
        <end position="33"/>
    </location>
</feature>
<dbReference type="InterPro" id="IPR036318">
    <property type="entry name" value="FAD-bd_PCMH-like_sf"/>
</dbReference>
<dbReference type="PANTHER" id="PTHR11748:SF114">
    <property type="entry name" value="ARYL-ALCOHOL OXIDASE VANILLYL-ALCOHOL OXIDASE (AFU_ORTHOLOGUE AFUA_3G09500)-RELATED"/>
    <property type="match status" value="1"/>
</dbReference>
<evidence type="ECO:0000256" key="2">
    <source>
        <dbReference type="ARBA" id="ARBA00022827"/>
    </source>
</evidence>
<name>A0ABT8D859_9RHOB</name>
<dbReference type="PANTHER" id="PTHR11748">
    <property type="entry name" value="D-LACTATE DEHYDROGENASE"/>
    <property type="match status" value="1"/>
</dbReference>
<dbReference type="Gene3D" id="3.30.465.10">
    <property type="match status" value="1"/>
</dbReference>
<dbReference type="SUPFAM" id="SSF56176">
    <property type="entry name" value="FAD-binding/transporter-associated domain-like"/>
    <property type="match status" value="1"/>
</dbReference>
<proteinExistence type="predicted"/>
<dbReference type="Proteomes" id="UP001243846">
    <property type="component" value="Unassembled WGS sequence"/>
</dbReference>
<accession>A0ABT8D859</accession>
<dbReference type="InterPro" id="IPR016166">
    <property type="entry name" value="FAD-bd_PCMH"/>
</dbReference>
<evidence type="ECO:0000256" key="1">
    <source>
        <dbReference type="ARBA" id="ARBA00022630"/>
    </source>
</evidence>
<dbReference type="InterPro" id="IPR006094">
    <property type="entry name" value="Oxid_FAD_bind_N"/>
</dbReference>
<feature type="compositionally biased region" description="Basic and acidic residues" evidence="3">
    <location>
        <begin position="16"/>
        <end position="25"/>
    </location>
</feature>
<dbReference type="EMBL" id="JAUFRC010000001">
    <property type="protein sequence ID" value="MDN3712925.1"/>
    <property type="molecule type" value="Genomic_DNA"/>
</dbReference>
<sequence length="200" mass="21804">MTPRWPASPITSPRTSIKETPNERSRIRRPAGGHHPEIFAQAVAKFEAALGAENVLSSEERLTPYYKTMMPVDDDLYKTSCVVQATTVEQVQAVVKICDEFAIPVWTISTGRNFGYGTAAPAKRGTVVLDLKHMNKIIEIDPDLGTALVEPGVTYQQLFDYLEANNLPFYLSCPAPSAIAGPVGNTMDRGVGYTPMASIS</sequence>
<reference evidence="6" key="1">
    <citation type="journal article" date="2019" name="Int. J. Syst. Evol. Microbiol.">
        <title>The Global Catalogue of Microorganisms (GCM) 10K type strain sequencing project: providing services to taxonomists for standard genome sequencing and annotation.</title>
        <authorList>
            <consortium name="The Broad Institute Genomics Platform"/>
            <consortium name="The Broad Institute Genome Sequencing Center for Infectious Disease"/>
            <person name="Wu L."/>
            <person name="Ma J."/>
        </authorList>
    </citation>
    <scope>NUCLEOTIDE SEQUENCE [LARGE SCALE GENOMIC DNA]</scope>
    <source>
        <strain evidence="6">CECT 8482</strain>
    </source>
</reference>
<dbReference type="InterPro" id="IPR016167">
    <property type="entry name" value="FAD-bd_PCMH_sub1"/>
</dbReference>
<comment type="caution">
    <text evidence="5">The sequence shown here is derived from an EMBL/GenBank/DDBJ whole genome shotgun (WGS) entry which is preliminary data.</text>
</comment>
<feature type="domain" description="FAD-binding PCMH-type" evidence="4">
    <location>
        <begin position="69"/>
        <end position="200"/>
    </location>
</feature>
<dbReference type="InterPro" id="IPR016169">
    <property type="entry name" value="FAD-bd_PCMH_sub2"/>
</dbReference>
<evidence type="ECO:0000259" key="4">
    <source>
        <dbReference type="PROSITE" id="PS51387"/>
    </source>
</evidence>
<evidence type="ECO:0000256" key="3">
    <source>
        <dbReference type="SAM" id="MobiDB-lite"/>
    </source>
</evidence>
<evidence type="ECO:0000313" key="6">
    <source>
        <dbReference type="Proteomes" id="UP001243846"/>
    </source>
</evidence>
<keyword evidence="6" id="KW-1185">Reference proteome</keyword>
<evidence type="ECO:0000313" key="5">
    <source>
        <dbReference type="EMBL" id="MDN3712925.1"/>
    </source>
</evidence>
<dbReference type="PROSITE" id="PS51387">
    <property type="entry name" value="FAD_PCMH"/>
    <property type="match status" value="1"/>
</dbReference>
<dbReference type="Pfam" id="PF01565">
    <property type="entry name" value="FAD_binding_4"/>
    <property type="match status" value="1"/>
</dbReference>